<protein>
    <submittedName>
        <fullName evidence="2">Uncharacterized protein</fullName>
    </submittedName>
</protein>
<feature type="compositionally biased region" description="Basic and acidic residues" evidence="1">
    <location>
        <begin position="149"/>
        <end position="162"/>
    </location>
</feature>
<sequence length="162" mass="17408">VAPGDHLNQSVGPHESNGTDDDEKRGEFLDSLTPHSLARLRAKKDDPSSTTPISPGQVSRGGSSEAIIANQTACCKPACNKRHTELPPVTQVVYPRPLIARDADRTGRGYGMGQRIADAAVKSAAYDTQLIAVKVGENAVLRPGQANEARQRDDNHQARDMM</sequence>
<keyword evidence="3" id="KW-1185">Reference proteome</keyword>
<comment type="caution">
    <text evidence="2">The sequence shown here is derived from an EMBL/GenBank/DDBJ whole genome shotgun (WGS) entry which is preliminary data.</text>
</comment>
<evidence type="ECO:0000313" key="3">
    <source>
        <dbReference type="Proteomes" id="UP000554235"/>
    </source>
</evidence>
<dbReference type="AlphaFoldDB" id="A0A8H4LEH1"/>
<feature type="region of interest" description="Disordered" evidence="1">
    <location>
        <begin position="1"/>
        <end position="65"/>
    </location>
</feature>
<gene>
    <name evidence="2" type="ORF">FALBO_6953</name>
</gene>
<dbReference type="Proteomes" id="UP000554235">
    <property type="component" value="Unassembled WGS sequence"/>
</dbReference>
<name>A0A8H4LEH1_9HYPO</name>
<evidence type="ECO:0000313" key="2">
    <source>
        <dbReference type="EMBL" id="KAF4466198.1"/>
    </source>
</evidence>
<feature type="region of interest" description="Disordered" evidence="1">
    <location>
        <begin position="143"/>
        <end position="162"/>
    </location>
</feature>
<evidence type="ECO:0000256" key="1">
    <source>
        <dbReference type="SAM" id="MobiDB-lite"/>
    </source>
</evidence>
<accession>A0A8H4LEH1</accession>
<feature type="non-terminal residue" evidence="2">
    <location>
        <position position="1"/>
    </location>
</feature>
<organism evidence="2 3">
    <name type="scientific">Fusarium albosuccineum</name>
    <dbReference type="NCBI Taxonomy" id="1237068"/>
    <lineage>
        <taxon>Eukaryota</taxon>
        <taxon>Fungi</taxon>
        <taxon>Dikarya</taxon>
        <taxon>Ascomycota</taxon>
        <taxon>Pezizomycotina</taxon>
        <taxon>Sordariomycetes</taxon>
        <taxon>Hypocreomycetidae</taxon>
        <taxon>Hypocreales</taxon>
        <taxon>Nectriaceae</taxon>
        <taxon>Fusarium</taxon>
        <taxon>Fusarium decemcellulare species complex</taxon>
    </lineage>
</organism>
<feature type="non-terminal residue" evidence="2">
    <location>
        <position position="162"/>
    </location>
</feature>
<feature type="compositionally biased region" description="Polar residues" evidence="1">
    <location>
        <begin position="48"/>
        <end position="62"/>
    </location>
</feature>
<reference evidence="2 3" key="1">
    <citation type="submission" date="2020-01" db="EMBL/GenBank/DDBJ databases">
        <title>Identification and distribution of gene clusters putatively required for synthesis of sphingolipid metabolism inhibitors in phylogenetically diverse species of the filamentous fungus Fusarium.</title>
        <authorList>
            <person name="Kim H.-S."/>
            <person name="Busman M."/>
            <person name="Brown D.W."/>
            <person name="Divon H."/>
            <person name="Uhlig S."/>
            <person name="Proctor R.H."/>
        </authorList>
    </citation>
    <scope>NUCLEOTIDE SEQUENCE [LARGE SCALE GENOMIC DNA]</scope>
    <source>
        <strain evidence="2 3">NRRL 20459</strain>
    </source>
</reference>
<proteinExistence type="predicted"/>
<dbReference type="EMBL" id="JAADYS010000917">
    <property type="protein sequence ID" value="KAF4466198.1"/>
    <property type="molecule type" value="Genomic_DNA"/>
</dbReference>